<dbReference type="Proteomes" id="UP000729913">
    <property type="component" value="Unassembled WGS sequence"/>
</dbReference>
<proteinExistence type="predicted"/>
<keyword evidence="1" id="KW-0805">Transcription regulation</keyword>
<reference evidence="6" key="1">
    <citation type="submission" date="2020-03" db="EMBL/GenBank/DDBJ databases">
        <authorList>
            <person name="Chebbi M.A."/>
            <person name="Drezen J.M."/>
        </authorList>
    </citation>
    <scope>NUCLEOTIDE SEQUENCE</scope>
    <source>
        <tissue evidence="6">Whole body</tissue>
    </source>
</reference>
<dbReference type="EMBL" id="JAAOIC020000064">
    <property type="protein sequence ID" value="KAG8035055.1"/>
    <property type="molecule type" value="Genomic_DNA"/>
</dbReference>
<dbReference type="GO" id="GO:0000981">
    <property type="term" value="F:DNA-binding transcription factor activity, RNA polymerase II-specific"/>
    <property type="evidence" value="ECO:0007669"/>
    <property type="project" value="TreeGrafter"/>
</dbReference>
<dbReference type="InterPro" id="IPR004827">
    <property type="entry name" value="bZIP"/>
</dbReference>
<evidence type="ECO:0000256" key="4">
    <source>
        <dbReference type="SAM" id="MobiDB-lite"/>
    </source>
</evidence>
<dbReference type="FunFam" id="1.10.880.10:FF:000004">
    <property type="entry name" value="Nuclear factor, erythroid 2"/>
    <property type="match status" value="1"/>
</dbReference>
<organism evidence="6 7">
    <name type="scientific">Cotesia typhae</name>
    <dbReference type="NCBI Taxonomy" id="2053667"/>
    <lineage>
        <taxon>Eukaryota</taxon>
        <taxon>Metazoa</taxon>
        <taxon>Ecdysozoa</taxon>
        <taxon>Arthropoda</taxon>
        <taxon>Hexapoda</taxon>
        <taxon>Insecta</taxon>
        <taxon>Pterygota</taxon>
        <taxon>Neoptera</taxon>
        <taxon>Endopterygota</taxon>
        <taxon>Hymenoptera</taxon>
        <taxon>Apocrita</taxon>
        <taxon>Ichneumonoidea</taxon>
        <taxon>Braconidae</taxon>
        <taxon>Microgastrinae</taxon>
        <taxon>Cotesia</taxon>
    </lineage>
</organism>
<dbReference type="PROSITE" id="PS00036">
    <property type="entry name" value="BZIP_BASIC"/>
    <property type="match status" value="1"/>
</dbReference>
<dbReference type="OrthoDB" id="7458135at2759"/>
<feature type="region of interest" description="Disordered" evidence="4">
    <location>
        <begin position="940"/>
        <end position="967"/>
    </location>
</feature>
<keyword evidence="2" id="KW-0238">DNA-binding</keyword>
<evidence type="ECO:0000313" key="7">
    <source>
        <dbReference type="Proteomes" id="UP000729913"/>
    </source>
</evidence>
<feature type="compositionally biased region" description="Basic and acidic residues" evidence="4">
    <location>
        <begin position="328"/>
        <end position="339"/>
    </location>
</feature>
<dbReference type="CDD" id="cd14698">
    <property type="entry name" value="bZIP_CNC"/>
    <property type="match status" value="1"/>
</dbReference>
<feature type="compositionally biased region" description="Basic and acidic residues" evidence="4">
    <location>
        <begin position="955"/>
        <end position="967"/>
    </location>
</feature>
<dbReference type="GO" id="GO:0005634">
    <property type="term" value="C:nucleus"/>
    <property type="evidence" value="ECO:0007669"/>
    <property type="project" value="TreeGrafter"/>
</dbReference>
<feature type="region of interest" description="Disordered" evidence="4">
    <location>
        <begin position="598"/>
        <end position="635"/>
    </location>
</feature>
<keyword evidence="7" id="KW-1185">Reference proteome</keyword>
<feature type="compositionally biased region" description="Low complexity" evidence="4">
    <location>
        <begin position="253"/>
        <end position="263"/>
    </location>
</feature>
<feature type="compositionally biased region" description="Low complexity" evidence="4">
    <location>
        <begin position="346"/>
        <end position="365"/>
    </location>
</feature>
<comment type="caution">
    <text evidence="6">The sequence shown here is derived from an EMBL/GenBank/DDBJ whole genome shotgun (WGS) entry which is preliminary data.</text>
</comment>
<dbReference type="InterPro" id="IPR047167">
    <property type="entry name" value="NFE2-like"/>
</dbReference>
<dbReference type="PROSITE" id="PS50217">
    <property type="entry name" value="BZIP"/>
    <property type="match status" value="1"/>
</dbReference>
<evidence type="ECO:0000256" key="3">
    <source>
        <dbReference type="ARBA" id="ARBA00023163"/>
    </source>
</evidence>
<dbReference type="PANTHER" id="PTHR24411:SF55">
    <property type="entry name" value="SEGMENTATION PROTEIN CAP'N'COLLAR"/>
    <property type="match status" value="1"/>
</dbReference>
<dbReference type="InterPro" id="IPR004826">
    <property type="entry name" value="bZIP_Maf"/>
</dbReference>
<dbReference type="SMART" id="SM00338">
    <property type="entry name" value="BRLZ"/>
    <property type="match status" value="1"/>
</dbReference>
<dbReference type="AlphaFoldDB" id="A0A8J5UT89"/>
<evidence type="ECO:0000259" key="5">
    <source>
        <dbReference type="PROSITE" id="PS50217"/>
    </source>
</evidence>
<name>A0A8J5UT89_9HYME</name>
<dbReference type="PANTHER" id="PTHR24411">
    <property type="entry name" value="NUCLEAR FACTOR ERYTHROID 2-RELATED FACTOR"/>
    <property type="match status" value="1"/>
</dbReference>
<sequence length="967" mass="108174">MISLKKLYREDLLQLALLLSILRVDPESYLGIDIQNIGVDLLDLNNGSGWHTDSQTIAIHRPTFLHPKNPDSMLFNYEHDIFEELNSLGRYNSRLDVDPGSLTQRNSIHAYLLNVEDSGKNANANDRSNPDRNATNADVDVAQTPSESAAISELTQEDMDLIEVLWKQDLDLGFTMADVEHAKTESSSSQEKKVDFEVQKLKTEAVTKKEKEEIKDEKDDNPWAGLSYTVDVETGEYILENPSLEGISEESGSEPGPSLGDPEIGLEDSLGLSNNFGLEDDFPSELLSDSLLASAGVDGLLCNDSLGLPDGFNLEEALQLVGLNEQPEEKELKKRDRGGLRVRNQNELSSTSPTPSTSTSTSILSSNSILEEAEIDEMMHTQQYHPHSHPHLHPHRHYQSRVAYGRPMGADQRWPPGELFLSFPGATEFGHPSHPGYPGHGLNSSLNHYEMQRNVVLNNATLPLPVGDYNSTGPFQNIGPSNLGSAVATSMNLTNSSEPIGTDTTGPYKPEPHDINYSHYSHNPLSSEGNLNPDGLFSNILDDTNLQLMDFTDDGMYGCMRNWDTSNNGTQNSTTLAPQTSTAPAVTNLTGAVTDERLDASSDSAVSSMGSERVPSLSDGEWMETGSNSSHTQADSHYSMDYASKYRMQYECNYTVNGRTGNRCPADRIPPVAQKKHQMFGKRYLQDHGTGSPLGHHGHGAPIKYEYDPQAVAAGPAHAYSPLDGTAGPEMKFSCSVDFARQLHHVPGRTALEHIHHNHTYHLPPDSSGAMRPLARAKKMRKSESEDQHLTRDEKKARQHNVPISVHDIINLPMDEFNERMSKYDLSETQVSLIRDIRRRGKNKVAAQNCRKRKLDQIMTLADQVKEMKDRKMRLISDRDYMLRERQRVKEKFGQLYRHVFQSLRDSEGNQYNHQEYALQQAADGNFHLVRRNQVLQQHHNHNHNHTGPYPRQSMDPKTKPDSDRKE</sequence>
<feature type="domain" description="BZIP" evidence="5">
    <location>
        <begin position="833"/>
        <end position="896"/>
    </location>
</feature>
<feature type="compositionally biased region" description="Basic and acidic residues" evidence="4">
    <location>
        <begin position="782"/>
        <end position="796"/>
    </location>
</feature>
<evidence type="ECO:0000313" key="6">
    <source>
        <dbReference type="EMBL" id="KAG8035055.1"/>
    </source>
</evidence>
<keyword evidence="3" id="KW-0804">Transcription</keyword>
<dbReference type="GO" id="GO:0000978">
    <property type="term" value="F:RNA polymerase II cis-regulatory region sequence-specific DNA binding"/>
    <property type="evidence" value="ECO:0007669"/>
    <property type="project" value="InterPro"/>
</dbReference>
<accession>A0A8J5UT89</accession>
<protein>
    <recommendedName>
        <fullName evidence="5">BZIP domain-containing protein</fullName>
    </recommendedName>
</protein>
<evidence type="ECO:0000256" key="1">
    <source>
        <dbReference type="ARBA" id="ARBA00023015"/>
    </source>
</evidence>
<feature type="region of interest" description="Disordered" evidence="4">
    <location>
        <begin position="242"/>
        <end position="272"/>
    </location>
</feature>
<gene>
    <name evidence="6" type="ORF">G9C98_001545</name>
</gene>
<feature type="region of interest" description="Disordered" evidence="4">
    <location>
        <begin position="328"/>
        <end position="365"/>
    </location>
</feature>
<feature type="compositionally biased region" description="Polar residues" evidence="4">
    <location>
        <begin position="625"/>
        <end position="635"/>
    </location>
</feature>
<feature type="region of interest" description="Disordered" evidence="4">
    <location>
        <begin position="761"/>
        <end position="799"/>
    </location>
</feature>
<evidence type="ECO:0000256" key="2">
    <source>
        <dbReference type="ARBA" id="ARBA00023125"/>
    </source>
</evidence>
<reference evidence="6" key="2">
    <citation type="submission" date="2021-04" db="EMBL/GenBank/DDBJ databases">
        <title>Genome-wide patterns of bracovirus chromosomal integration into multiple host tissues during parasitism.</title>
        <authorList>
            <person name="Chebbi M.A.C."/>
        </authorList>
    </citation>
    <scope>NUCLEOTIDE SEQUENCE</scope>
    <source>
        <tissue evidence="6">Whole body</tissue>
    </source>
</reference>
<dbReference type="Pfam" id="PF03131">
    <property type="entry name" value="bZIP_Maf"/>
    <property type="match status" value="1"/>
</dbReference>